<evidence type="ECO:0000256" key="8">
    <source>
        <dbReference type="HAMAP-Rule" id="MF_00454"/>
    </source>
</evidence>
<evidence type="ECO:0000256" key="6">
    <source>
        <dbReference type="ARBA" id="ARBA00035120"/>
    </source>
</evidence>
<feature type="transmembrane region" description="Helical" evidence="8">
    <location>
        <begin position="68"/>
        <end position="86"/>
    </location>
</feature>
<comment type="caution">
    <text evidence="8">Lacks conserved residue(s) required for the propagation of feature annotation.</text>
</comment>
<keyword evidence="5 8" id="KW-0472">Membrane</keyword>
<protein>
    <recommendedName>
        <fullName evidence="8">Fluoride-specific ion channel FluC</fullName>
    </recommendedName>
</protein>
<sequence>MTDGHPLATVETYALVALGGFAGANARYVVDGAFGALPATLAVNVLGSALLGFLLYEEAYLGVFSGPMRTAVGTGFLSSLTTYSTFAVQTYQAAPLVAAGNVAANYALGVAGVLVGRHVALALARRTNQ</sequence>
<dbReference type="GO" id="GO:0005886">
    <property type="term" value="C:plasma membrane"/>
    <property type="evidence" value="ECO:0007669"/>
    <property type="project" value="UniProtKB-SubCell"/>
</dbReference>
<reference evidence="9 10" key="1">
    <citation type="journal article" date="2019" name="Int. J. Syst. Evol. Microbiol.">
        <title>The Global Catalogue of Microorganisms (GCM) 10K type strain sequencing project: providing services to taxonomists for standard genome sequencing and annotation.</title>
        <authorList>
            <consortium name="The Broad Institute Genomics Platform"/>
            <consortium name="The Broad Institute Genome Sequencing Center for Infectious Disease"/>
            <person name="Wu L."/>
            <person name="Ma J."/>
        </authorList>
    </citation>
    <scope>NUCLEOTIDE SEQUENCE [LARGE SCALE GENOMIC DNA]</scope>
    <source>
        <strain evidence="9 10">GX26</strain>
    </source>
</reference>
<name>A0ABD5VD23_9EURY</name>
<keyword evidence="8" id="KW-0813">Transport</keyword>
<keyword evidence="3 8" id="KW-0812">Transmembrane</keyword>
<accession>A0ABD5VD23</accession>
<dbReference type="RefSeq" id="WP_336350398.1">
    <property type="nucleotide sequence ID" value="NZ_JAZAQL010000002.1"/>
</dbReference>
<dbReference type="InterPro" id="IPR003691">
    <property type="entry name" value="FluC"/>
</dbReference>
<dbReference type="HAMAP" id="MF_00454">
    <property type="entry name" value="FluC"/>
    <property type="match status" value="1"/>
</dbReference>
<evidence type="ECO:0000256" key="3">
    <source>
        <dbReference type="ARBA" id="ARBA00022692"/>
    </source>
</evidence>
<proteinExistence type="inferred from homology"/>
<organism evidence="9 10">
    <name type="scientific">Halorubellus litoreus</name>
    <dbReference type="NCBI Taxonomy" id="755308"/>
    <lineage>
        <taxon>Archaea</taxon>
        <taxon>Methanobacteriati</taxon>
        <taxon>Methanobacteriota</taxon>
        <taxon>Stenosarchaea group</taxon>
        <taxon>Halobacteria</taxon>
        <taxon>Halobacteriales</taxon>
        <taxon>Halorubellaceae</taxon>
        <taxon>Halorubellus</taxon>
    </lineage>
</organism>
<keyword evidence="10" id="KW-1185">Reference proteome</keyword>
<gene>
    <name evidence="8" type="primary">fluC</name>
    <name evidence="8" type="synonym">crcB</name>
    <name evidence="9" type="ORF">ACFQGB_11255</name>
</gene>
<evidence type="ECO:0000313" key="10">
    <source>
        <dbReference type="Proteomes" id="UP001596395"/>
    </source>
</evidence>
<keyword evidence="8" id="KW-0407">Ion channel</keyword>
<feature type="transmembrane region" description="Helical" evidence="8">
    <location>
        <begin position="12"/>
        <end position="30"/>
    </location>
</feature>
<comment type="function">
    <text evidence="8">Fluoride-specific ion channel. Important for reducing fluoride concentration in the cell, thus reducing its toxicity.</text>
</comment>
<dbReference type="AlphaFoldDB" id="A0ABD5VD23"/>
<comment type="catalytic activity">
    <reaction evidence="7">
        <text>fluoride(in) = fluoride(out)</text>
        <dbReference type="Rhea" id="RHEA:76159"/>
        <dbReference type="ChEBI" id="CHEBI:17051"/>
    </reaction>
    <physiologicalReaction direction="left-to-right" evidence="7">
        <dbReference type="Rhea" id="RHEA:76160"/>
    </physiologicalReaction>
</comment>
<dbReference type="GO" id="GO:0140114">
    <property type="term" value="P:cellular detoxification of fluoride"/>
    <property type="evidence" value="ECO:0007669"/>
    <property type="project" value="UniProtKB-UniRule"/>
</dbReference>
<dbReference type="GO" id="GO:0062054">
    <property type="term" value="F:fluoride channel activity"/>
    <property type="evidence" value="ECO:0007669"/>
    <property type="project" value="UniProtKB-UniRule"/>
</dbReference>
<keyword evidence="4 8" id="KW-1133">Transmembrane helix</keyword>
<evidence type="ECO:0000256" key="1">
    <source>
        <dbReference type="ARBA" id="ARBA00004651"/>
    </source>
</evidence>
<keyword evidence="8" id="KW-0406">Ion transport</keyword>
<evidence type="ECO:0000256" key="7">
    <source>
        <dbReference type="ARBA" id="ARBA00035585"/>
    </source>
</evidence>
<comment type="caution">
    <text evidence="9">The sequence shown here is derived from an EMBL/GenBank/DDBJ whole genome shotgun (WGS) entry which is preliminary data.</text>
</comment>
<keyword evidence="2 8" id="KW-1003">Cell membrane</keyword>
<dbReference type="EMBL" id="JBHSXN010000002">
    <property type="protein sequence ID" value="MFC6953440.1"/>
    <property type="molecule type" value="Genomic_DNA"/>
</dbReference>
<comment type="similarity">
    <text evidence="6 8">Belongs to the fluoride channel Fluc/FEX (TC 1.A.43) family.</text>
</comment>
<comment type="subcellular location">
    <subcellularLocation>
        <location evidence="1 8">Cell membrane</location>
        <topology evidence="1 8">Multi-pass membrane protein</topology>
    </subcellularLocation>
</comment>
<evidence type="ECO:0000256" key="5">
    <source>
        <dbReference type="ARBA" id="ARBA00023136"/>
    </source>
</evidence>
<feature type="transmembrane region" description="Helical" evidence="8">
    <location>
        <begin position="36"/>
        <end position="56"/>
    </location>
</feature>
<evidence type="ECO:0000256" key="2">
    <source>
        <dbReference type="ARBA" id="ARBA00022475"/>
    </source>
</evidence>
<evidence type="ECO:0000313" key="9">
    <source>
        <dbReference type="EMBL" id="MFC6953440.1"/>
    </source>
</evidence>
<evidence type="ECO:0000256" key="4">
    <source>
        <dbReference type="ARBA" id="ARBA00022989"/>
    </source>
</evidence>
<dbReference type="Proteomes" id="UP001596395">
    <property type="component" value="Unassembled WGS sequence"/>
</dbReference>
<dbReference type="Pfam" id="PF02537">
    <property type="entry name" value="CRCB"/>
    <property type="match status" value="1"/>
</dbReference>